<dbReference type="GO" id="GO:0019240">
    <property type="term" value="P:citrulline biosynthetic process"/>
    <property type="evidence" value="ECO:0007669"/>
    <property type="project" value="TreeGrafter"/>
</dbReference>
<dbReference type="Proteomes" id="UP000225706">
    <property type="component" value="Unassembled WGS sequence"/>
</dbReference>
<evidence type="ECO:0000256" key="2">
    <source>
        <dbReference type="ARBA" id="ARBA00007805"/>
    </source>
</evidence>
<dbReference type="PRINTS" id="PR00100">
    <property type="entry name" value="AOTCASE"/>
</dbReference>
<dbReference type="InterPro" id="IPR006131">
    <property type="entry name" value="Asp_carbamoyltransf_Asp/Orn-bd"/>
</dbReference>
<dbReference type="STRING" id="50429.A0A2B4SXF3"/>
<dbReference type="NCBIfam" id="TIGR00658">
    <property type="entry name" value="orni_carb_tr"/>
    <property type="match status" value="1"/>
</dbReference>
<dbReference type="InterPro" id="IPR006130">
    <property type="entry name" value="Asp/Orn_carbamoylTrfase"/>
</dbReference>
<organism evidence="11 12">
    <name type="scientific">Stylophora pistillata</name>
    <name type="common">Smooth cauliflower coral</name>
    <dbReference type="NCBI Taxonomy" id="50429"/>
    <lineage>
        <taxon>Eukaryota</taxon>
        <taxon>Metazoa</taxon>
        <taxon>Cnidaria</taxon>
        <taxon>Anthozoa</taxon>
        <taxon>Hexacorallia</taxon>
        <taxon>Scleractinia</taxon>
        <taxon>Astrocoeniina</taxon>
        <taxon>Pocilloporidae</taxon>
        <taxon>Stylophora</taxon>
    </lineage>
</organism>
<dbReference type="FunFam" id="3.40.50.1370:FF:000009">
    <property type="entry name" value="Ornithine carbamoyltransferase, mitochondrial"/>
    <property type="match status" value="1"/>
</dbReference>
<dbReference type="EC" id="2.1.3.3" evidence="4"/>
<evidence type="ECO:0000259" key="9">
    <source>
        <dbReference type="Pfam" id="PF00185"/>
    </source>
</evidence>
<dbReference type="PRINTS" id="PR00102">
    <property type="entry name" value="OTCASE"/>
</dbReference>
<dbReference type="Gene3D" id="3.40.50.1370">
    <property type="entry name" value="Aspartate/ornithine carbamoyltransferase"/>
    <property type="match status" value="2"/>
</dbReference>
<evidence type="ECO:0000313" key="11">
    <source>
        <dbReference type="EMBL" id="PFX34571.1"/>
    </source>
</evidence>
<keyword evidence="6" id="KW-0028">Amino-acid biosynthesis</keyword>
<keyword evidence="7 8" id="KW-0808">Transferase</keyword>
<comment type="subunit">
    <text evidence="3">Homotrimer.</text>
</comment>
<dbReference type="Pfam" id="PF02729">
    <property type="entry name" value="OTCace_N"/>
    <property type="match status" value="1"/>
</dbReference>
<feature type="domain" description="Aspartate/ornithine carbamoyltransferase Asp/Orn-binding" evidence="9">
    <location>
        <begin position="202"/>
        <end position="355"/>
    </location>
</feature>
<dbReference type="InterPro" id="IPR006132">
    <property type="entry name" value="Asp/Orn_carbamoyltranf_P-bd"/>
</dbReference>
<dbReference type="AlphaFoldDB" id="A0A2B4SXF3"/>
<keyword evidence="12" id="KW-1185">Reference proteome</keyword>
<dbReference type="NCBIfam" id="NF001986">
    <property type="entry name" value="PRK00779.1"/>
    <property type="match status" value="1"/>
</dbReference>
<dbReference type="UniPathway" id="UPA00158">
    <property type="reaction ID" value="UER00271"/>
</dbReference>
<evidence type="ECO:0000256" key="5">
    <source>
        <dbReference type="ARBA" id="ARBA00022571"/>
    </source>
</evidence>
<dbReference type="GO" id="GO:0016597">
    <property type="term" value="F:amino acid binding"/>
    <property type="evidence" value="ECO:0007669"/>
    <property type="project" value="InterPro"/>
</dbReference>
<dbReference type="EMBL" id="LSMT01000003">
    <property type="protein sequence ID" value="PFX34571.1"/>
    <property type="molecule type" value="Genomic_DNA"/>
</dbReference>
<accession>A0A2B4SXF3</accession>
<evidence type="ECO:0000256" key="8">
    <source>
        <dbReference type="RuleBase" id="RU003634"/>
    </source>
</evidence>
<comment type="pathway">
    <text evidence="1">Nitrogen metabolism; urea cycle; L-citrulline from L-ornithine and carbamoyl phosphate: step 1/1.</text>
</comment>
<name>A0A2B4SXF3_STYPI</name>
<dbReference type="PROSITE" id="PS00097">
    <property type="entry name" value="CARBAMOYLTRANSFERASE"/>
    <property type="match status" value="1"/>
</dbReference>
<evidence type="ECO:0000256" key="1">
    <source>
        <dbReference type="ARBA" id="ARBA00004695"/>
    </source>
</evidence>
<protein>
    <recommendedName>
        <fullName evidence="4">ornithine carbamoyltransferase</fullName>
        <ecNumber evidence="4">2.1.3.3</ecNumber>
    </recommendedName>
</protein>
<dbReference type="PANTHER" id="PTHR45753:SF3">
    <property type="entry name" value="ORNITHINE TRANSCARBAMYLASE, MITOCHONDRIAL"/>
    <property type="match status" value="1"/>
</dbReference>
<dbReference type="Pfam" id="PF00185">
    <property type="entry name" value="OTCace"/>
    <property type="match status" value="1"/>
</dbReference>
<sequence>MASNRLLRSCFRICSSISGAISGKESFNGHSRITGALSSKRHCGTSHGFPSVVGKDLLTLRDFTSDEIGYLLWTAADLKQRIKYGNETVRLLEGKSAALIFQKRSTRTRVSTETGLALLGGHSVVLTESDIHLGVNESTIDTAKVLSGFCDFILARVYEQNDLEVMAEHATIPVISGLSDMFHPIQILADLLTLQEHFDSLQGRTIAWVGDGNNIIHSFMMAAPKFGMHLNIATPKGYEPDNEISKVSQGFAHEHKTTVNLTTDPREACSKADVIVTDTWISMGQEEEKAARLKSFAGFQVDAKLMSLAKEEAVFLHCLPRKPEEVSDEVFLSDKSLVWLEAENRKWTIMAVMTCLMNDYTPISPMPTFGGSDGGI</sequence>
<dbReference type="InterPro" id="IPR002292">
    <property type="entry name" value="Orn/put_carbamltrans"/>
</dbReference>
<dbReference type="SUPFAM" id="SSF53671">
    <property type="entry name" value="Aspartate/ornithine carbamoyltransferase"/>
    <property type="match status" value="1"/>
</dbReference>
<feature type="domain" description="Aspartate/ornithine carbamoyltransferase carbamoyl-P binding" evidence="10">
    <location>
        <begin position="55"/>
        <end position="196"/>
    </location>
</feature>
<gene>
    <name evidence="11" type="primary">OTC</name>
    <name evidence="11" type="ORF">AWC38_SpisGene422</name>
</gene>
<dbReference type="GO" id="GO:0000050">
    <property type="term" value="P:urea cycle"/>
    <property type="evidence" value="ECO:0007669"/>
    <property type="project" value="UniProtKB-UniPathway"/>
</dbReference>
<evidence type="ECO:0000313" key="12">
    <source>
        <dbReference type="Proteomes" id="UP000225706"/>
    </source>
</evidence>
<proteinExistence type="inferred from homology"/>
<dbReference type="OrthoDB" id="10252326at2759"/>
<keyword evidence="5" id="KW-0055">Arginine biosynthesis</keyword>
<dbReference type="PANTHER" id="PTHR45753">
    <property type="entry name" value="ORNITHINE CARBAMOYLTRANSFERASE, MITOCHONDRIAL"/>
    <property type="match status" value="1"/>
</dbReference>
<evidence type="ECO:0000259" key="10">
    <source>
        <dbReference type="Pfam" id="PF02729"/>
    </source>
</evidence>
<dbReference type="GO" id="GO:0005739">
    <property type="term" value="C:mitochondrion"/>
    <property type="evidence" value="ECO:0007669"/>
    <property type="project" value="TreeGrafter"/>
</dbReference>
<evidence type="ECO:0000256" key="6">
    <source>
        <dbReference type="ARBA" id="ARBA00022605"/>
    </source>
</evidence>
<reference evidence="12" key="1">
    <citation type="journal article" date="2017" name="bioRxiv">
        <title>Comparative analysis of the genomes of Stylophora pistillata and Acropora digitifera provides evidence for extensive differences between species of corals.</title>
        <authorList>
            <person name="Voolstra C.R."/>
            <person name="Li Y."/>
            <person name="Liew Y.J."/>
            <person name="Baumgarten S."/>
            <person name="Zoccola D."/>
            <person name="Flot J.-F."/>
            <person name="Tambutte S."/>
            <person name="Allemand D."/>
            <person name="Aranda M."/>
        </authorList>
    </citation>
    <scope>NUCLEOTIDE SEQUENCE [LARGE SCALE GENOMIC DNA]</scope>
</reference>
<comment type="similarity">
    <text evidence="2">Belongs to the aspartate/ornithine carbamoyltransferase superfamily. OTCase family.</text>
</comment>
<dbReference type="GO" id="GO:0042450">
    <property type="term" value="P:L-arginine biosynthetic process via ornithine"/>
    <property type="evidence" value="ECO:0007669"/>
    <property type="project" value="TreeGrafter"/>
</dbReference>
<evidence type="ECO:0000256" key="3">
    <source>
        <dbReference type="ARBA" id="ARBA00011233"/>
    </source>
</evidence>
<evidence type="ECO:0000256" key="7">
    <source>
        <dbReference type="ARBA" id="ARBA00022679"/>
    </source>
</evidence>
<evidence type="ECO:0000256" key="4">
    <source>
        <dbReference type="ARBA" id="ARBA00013007"/>
    </source>
</evidence>
<dbReference type="GO" id="GO:0004585">
    <property type="term" value="F:ornithine carbamoyltransferase activity"/>
    <property type="evidence" value="ECO:0007669"/>
    <property type="project" value="UniProtKB-EC"/>
</dbReference>
<comment type="caution">
    <text evidence="11">The sequence shown here is derived from an EMBL/GenBank/DDBJ whole genome shotgun (WGS) entry which is preliminary data.</text>
</comment>
<dbReference type="InterPro" id="IPR036901">
    <property type="entry name" value="Asp/Orn_carbamoylTrfase_sf"/>
</dbReference>